<protein>
    <submittedName>
        <fullName evidence="3">Putative nucleic-acid-binding protein</fullName>
    </submittedName>
</protein>
<dbReference type="KEGG" id="afg:AFULGI_00014020"/>
<evidence type="ECO:0000259" key="1">
    <source>
        <dbReference type="Pfam" id="PF01796"/>
    </source>
</evidence>
<reference evidence="3 4" key="1">
    <citation type="submission" date="2013-07" db="EMBL/GenBank/DDBJ databases">
        <title>Genome of Archaeoglobus fulgidus.</title>
        <authorList>
            <person name="Fiebig A."/>
            <person name="Birkeland N.-K."/>
        </authorList>
    </citation>
    <scope>NUCLEOTIDE SEQUENCE [LARGE SCALE GENOMIC DNA]</scope>
    <source>
        <strain evidence="3 4">DSM 8774</strain>
    </source>
</reference>
<dbReference type="PANTHER" id="PTHR34075:SF5">
    <property type="entry name" value="BLR3430 PROTEIN"/>
    <property type="match status" value="1"/>
</dbReference>
<dbReference type="HOGENOM" id="CLU_119412_0_1_2"/>
<dbReference type="Gene3D" id="6.10.30.10">
    <property type="match status" value="1"/>
</dbReference>
<evidence type="ECO:0000259" key="2">
    <source>
        <dbReference type="Pfam" id="PF12172"/>
    </source>
</evidence>
<evidence type="ECO:0000313" key="3">
    <source>
        <dbReference type="EMBL" id="AIG98172.1"/>
    </source>
</evidence>
<evidence type="ECO:0000313" key="4">
    <source>
        <dbReference type="Proteomes" id="UP000028501"/>
    </source>
</evidence>
<dbReference type="InterPro" id="IPR012340">
    <property type="entry name" value="NA-bd_OB-fold"/>
</dbReference>
<organism evidence="3 4">
    <name type="scientific">Archaeoglobus fulgidus DSM 8774</name>
    <dbReference type="NCBI Taxonomy" id="1344584"/>
    <lineage>
        <taxon>Archaea</taxon>
        <taxon>Methanobacteriati</taxon>
        <taxon>Methanobacteriota</taxon>
        <taxon>Archaeoglobi</taxon>
        <taxon>Archaeoglobales</taxon>
        <taxon>Archaeoglobaceae</taxon>
        <taxon>Archaeoglobus</taxon>
    </lineage>
</organism>
<dbReference type="PANTHER" id="PTHR34075">
    <property type="entry name" value="BLR3430 PROTEIN"/>
    <property type="match status" value="1"/>
</dbReference>
<feature type="domain" description="ChsH2 C-terminal OB-fold" evidence="1">
    <location>
        <begin position="45"/>
        <end position="110"/>
    </location>
</feature>
<dbReference type="AlphaFoldDB" id="A0A075WEK6"/>
<sequence>MRFVDFFNALLEGKVIGQKCGDCGSYTCPPKATCDNCGSRNLEAVELSGKGVIRTFTTTYVAPSGYTNEAPYTVAMVELDEGPWIVGRIDLPNEEIEKFGQDLIGARVSVYGKEFPTEPFYPDKKRRVVPMFRLEG</sequence>
<proteinExistence type="predicted"/>
<dbReference type="InterPro" id="IPR022002">
    <property type="entry name" value="ChsH2_Znr"/>
</dbReference>
<dbReference type="SUPFAM" id="SSF50249">
    <property type="entry name" value="Nucleic acid-binding proteins"/>
    <property type="match status" value="1"/>
</dbReference>
<name>A0A075WEK6_ARCFL</name>
<dbReference type="Pfam" id="PF12172">
    <property type="entry name" value="zf-ChsH2"/>
    <property type="match status" value="1"/>
</dbReference>
<dbReference type="Pfam" id="PF01796">
    <property type="entry name" value="OB_ChsH2_C"/>
    <property type="match status" value="1"/>
</dbReference>
<dbReference type="EMBL" id="CP006577">
    <property type="protein sequence ID" value="AIG98172.1"/>
    <property type="molecule type" value="Genomic_DNA"/>
</dbReference>
<dbReference type="InterPro" id="IPR052513">
    <property type="entry name" value="Thioester_dehydratase-like"/>
</dbReference>
<dbReference type="SMR" id="A0A075WEK6"/>
<gene>
    <name evidence="3" type="ORF">AFULGI_00014020</name>
</gene>
<dbReference type="Proteomes" id="UP000028501">
    <property type="component" value="Chromosome"/>
</dbReference>
<accession>A0A075WEK6</accession>
<dbReference type="GeneID" id="24794905"/>
<dbReference type="RefSeq" id="WP_010878788.1">
    <property type="nucleotide sequence ID" value="NZ_CP006577.1"/>
</dbReference>
<feature type="domain" description="ChsH2 rubredoxin-like zinc ribbon" evidence="2">
    <location>
        <begin position="7"/>
        <end position="43"/>
    </location>
</feature>
<dbReference type="InterPro" id="IPR002878">
    <property type="entry name" value="ChsH2_C"/>
</dbReference>